<sequence length="102" mass="11467">MDITNRLLVTIPAAATPEERLNHLRQAIFAALEDGTLTVAELQALREARVALGISALQARTLRAEVYHAALLRAQEDDRLSSEELETLNQILLFFNTLRDER</sequence>
<dbReference type="AlphaFoldDB" id="A0A7W8JUH5"/>
<evidence type="ECO:0000313" key="2">
    <source>
        <dbReference type="Proteomes" id="UP000552709"/>
    </source>
</evidence>
<dbReference type="InterPro" id="IPR029024">
    <property type="entry name" value="TerB-like"/>
</dbReference>
<evidence type="ECO:0000313" key="1">
    <source>
        <dbReference type="EMBL" id="MBB5363426.1"/>
    </source>
</evidence>
<accession>A0A7W8JUH5</accession>
<dbReference type="RefSeq" id="WP_184132281.1">
    <property type="nucleotide sequence ID" value="NZ_JACHFL010000005.1"/>
</dbReference>
<name>A0A7W8JUH5_9DEIO</name>
<gene>
    <name evidence="1" type="ORF">HNQ08_002524</name>
</gene>
<reference evidence="1 2" key="1">
    <citation type="submission" date="2020-08" db="EMBL/GenBank/DDBJ databases">
        <title>Genomic Encyclopedia of Type Strains, Phase IV (KMG-IV): sequencing the most valuable type-strain genomes for metagenomic binning, comparative biology and taxonomic classification.</title>
        <authorList>
            <person name="Goeker M."/>
        </authorList>
    </citation>
    <scope>NUCLEOTIDE SEQUENCE [LARGE SCALE GENOMIC DNA]</scope>
    <source>
        <strain evidence="1 2">DSM 27939</strain>
    </source>
</reference>
<dbReference type="SUPFAM" id="SSF158682">
    <property type="entry name" value="TerB-like"/>
    <property type="match status" value="1"/>
</dbReference>
<dbReference type="Gene3D" id="1.10.3680.10">
    <property type="entry name" value="TerB-like"/>
    <property type="match status" value="1"/>
</dbReference>
<keyword evidence="2" id="KW-1185">Reference proteome</keyword>
<comment type="caution">
    <text evidence="1">The sequence shown here is derived from an EMBL/GenBank/DDBJ whole genome shotgun (WGS) entry which is preliminary data.</text>
</comment>
<protein>
    <submittedName>
        <fullName evidence="1">Tellurite resistance protein</fullName>
    </submittedName>
</protein>
<proteinExistence type="predicted"/>
<dbReference type="Proteomes" id="UP000552709">
    <property type="component" value="Unassembled WGS sequence"/>
</dbReference>
<organism evidence="1 2">
    <name type="scientific">Deinococcus humi</name>
    <dbReference type="NCBI Taxonomy" id="662880"/>
    <lineage>
        <taxon>Bacteria</taxon>
        <taxon>Thermotogati</taxon>
        <taxon>Deinococcota</taxon>
        <taxon>Deinococci</taxon>
        <taxon>Deinococcales</taxon>
        <taxon>Deinococcaceae</taxon>
        <taxon>Deinococcus</taxon>
    </lineage>
</organism>
<dbReference type="EMBL" id="JACHFL010000005">
    <property type="protein sequence ID" value="MBB5363426.1"/>
    <property type="molecule type" value="Genomic_DNA"/>
</dbReference>